<feature type="domain" description="DUF7343" evidence="3">
    <location>
        <begin position="366"/>
        <end position="427"/>
    </location>
</feature>
<dbReference type="OrthoDB" id="147932at2157"/>
<protein>
    <submittedName>
        <fullName evidence="5">ABC transporter permease</fullName>
    </submittedName>
</protein>
<dbReference type="Pfam" id="PF24036">
    <property type="entry name" value="DUF7345"/>
    <property type="match status" value="1"/>
</dbReference>
<feature type="transmembrane region" description="Helical" evidence="2">
    <location>
        <begin position="268"/>
        <end position="288"/>
    </location>
</feature>
<comment type="caution">
    <text evidence="5">The sequence shown here is derived from an EMBL/GenBank/DDBJ whole genome shotgun (WGS) entry which is preliminary data.</text>
</comment>
<name>A0A8J8Q4V3_9EURY</name>
<feature type="region of interest" description="Disordered" evidence="1">
    <location>
        <begin position="111"/>
        <end position="158"/>
    </location>
</feature>
<keyword evidence="2" id="KW-0472">Membrane</keyword>
<feature type="region of interest" description="Disordered" evidence="1">
    <location>
        <begin position="38"/>
        <end position="66"/>
    </location>
</feature>
<feature type="compositionally biased region" description="Polar residues" evidence="1">
    <location>
        <begin position="43"/>
        <end position="64"/>
    </location>
</feature>
<evidence type="ECO:0000256" key="1">
    <source>
        <dbReference type="SAM" id="MobiDB-lite"/>
    </source>
</evidence>
<gene>
    <name evidence="5" type="ORF">CV102_11765</name>
</gene>
<dbReference type="AlphaFoldDB" id="A0A8J8Q4V3"/>
<dbReference type="Proteomes" id="UP000766904">
    <property type="component" value="Unassembled WGS sequence"/>
</dbReference>
<proteinExistence type="predicted"/>
<organism evidence="5 6">
    <name type="scientific">Natronococcus pandeyae</name>
    <dbReference type="NCBI Taxonomy" id="2055836"/>
    <lineage>
        <taxon>Archaea</taxon>
        <taxon>Methanobacteriati</taxon>
        <taxon>Methanobacteriota</taxon>
        <taxon>Stenosarchaea group</taxon>
        <taxon>Halobacteria</taxon>
        <taxon>Halobacteriales</taxon>
        <taxon>Natrialbaceae</taxon>
        <taxon>Natronococcus</taxon>
    </lineage>
</organism>
<keyword evidence="6" id="KW-1185">Reference proteome</keyword>
<feature type="compositionally biased region" description="Basic and acidic residues" evidence="1">
    <location>
        <begin position="111"/>
        <end position="122"/>
    </location>
</feature>
<sequence>MRLSAAVTFALVVLLVGSVSGAAVAASVASAPAAATHAPAESQLESTAATAGTSQAEISEQSSPADPAQVIRINVTTSGDAEWTIESRFLLTDDEDVEAFLEYADAVESGDRDGAYDRDQFEPHVQTAEETTDREMSIEGDGWEEPRLESPDDDREDDTRVGVLSYSFTWTNFAMVDEKRIYFGDAFQTADGSWLSMLADDQRLVVQSPPNYGFHDYNLPVSPQEGALIIDGPYQFSGDELEVVFLRGAGENGGTGPADGFLIPSARWLAGGIFLLVVAVGTTSYVLARRSADREWPTDLSLERLPWSKTEDTTENSSGSDPPEEAGVASASRSPPEPAPEAVDQSDDAGQEFAYAEADDEVDPELLSDEERVLRLLRKNGGRMKQASIVTETGWSNAKVSQLLSKMDDDEEIKKLRIGRENLITLPEIDPTEID</sequence>
<evidence type="ECO:0000313" key="5">
    <source>
        <dbReference type="EMBL" id="TYL38473.1"/>
    </source>
</evidence>
<dbReference type="RefSeq" id="WP_148858174.1">
    <property type="nucleotide sequence ID" value="NZ_PHNJ01000005.1"/>
</dbReference>
<accession>A0A8J8Q4V3</accession>
<reference evidence="5" key="1">
    <citation type="submission" date="2017-11" db="EMBL/GenBank/DDBJ databases">
        <authorList>
            <person name="Kajale S.C."/>
            <person name="Sharma A."/>
        </authorList>
    </citation>
    <scope>NUCLEOTIDE SEQUENCE</scope>
    <source>
        <strain evidence="5">LS1_42</strain>
    </source>
</reference>
<feature type="domain" description="DUF7345" evidence="4">
    <location>
        <begin position="72"/>
        <end position="212"/>
    </location>
</feature>
<keyword evidence="2" id="KW-0812">Transmembrane</keyword>
<evidence type="ECO:0000259" key="3">
    <source>
        <dbReference type="Pfam" id="PF24034"/>
    </source>
</evidence>
<dbReference type="InterPro" id="IPR055767">
    <property type="entry name" value="DUF7343"/>
</dbReference>
<keyword evidence="2" id="KW-1133">Transmembrane helix</keyword>
<evidence type="ECO:0000313" key="6">
    <source>
        <dbReference type="Proteomes" id="UP000766904"/>
    </source>
</evidence>
<dbReference type="InterPro" id="IPR055769">
    <property type="entry name" value="DUF7345"/>
</dbReference>
<evidence type="ECO:0000259" key="4">
    <source>
        <dbReference type="Pfam" id="PF24036"/>
    </source>
</evidence>
<dbReference type="EMBL" id="PHNJ01000005">
    <property type="protein sequence ID" value="TYL38473.1"/>
    <property type="molecule type" value="Genomic_DNA"/>
</dbReference>
<dbReference type="Pfam" id="PF24034">
    <property type="entry name" value="DUF7343"/>
    <property type="match status" value="1"/>
</dbReference>
<feature type="region of interest" description="Disordered" evidence="1">
    <location>
        <begin position="303"/>
        <end position="347"/>
    </location>
</feature>
<evidence type="ECO:0000256" key="2">
    <source>
        <dbReference type="SAM" id="Phobius"/>
    </source>
</evidence>